<protein>
    <recommendedName>
        <fullName evidence="2">CRIB domain-containing protein</fullName>
    </recommendedName>
</protein>
<evidence type="ECO:0000259" key="2">
    <source>
        <dbReference type="PROSITE" id="PS50108"/>
    </source>
</evidence>
<dbReference type="HOGENOM" id="CLU_1573127_0_0_1"/>
<dbReference type="EnsemblPlants" id="OMERI02G05590.1">
    <property type="protein sequence ID" value="OMERI02G05590.1"/>
    <property type="gene ID" value="OMERI02G05590"/>
</dbReference>
<feature type="region of interest" description="Disordered" evidence="1">
    <location>
        <begin position="94"/>
        <end position="114"/>
    </location>
</feature>
<dbReference type="Gramene" id="OMERI02G05590.1">
    <property type="protein sequence ID" value="OMERI02G05590.1"/>
    <property type="gene ID" value="OMERI02G05590"/>
</dbReference>
<dbReference type="PANTHER" id="PTHR47846">
    <property type="entry name" value="OS06G0681300 PROTEIN-RELATED"/>
    <property type="match status" value="1"/>
</dbReference>
<dbReference type="eggNOG" id="ENOG502S1IY">
    <property type="taxonomic scope" value="Eukaryota"/>
</dbReference>
<dbReference type="Proteomes" id="UP000008021">
    <property type="component" value="Chromosome 2"/>
</dbReference>
<sequence length="170" mass="19247">MAIKMKGIFKGLKIISQMFVHKEHEMEIGYPTDVKHVAHIGLGTSDTSPSWMNEFTGTEDLSTGSLSTTTAPSRQTSWASLDFEQPRSMLPIEILPEKSGQEAPSCPDIPRGPRKEEDQDIITYLVCKIIVLEVKNLVRNRIRCIQRVAKRVSDSFNDWMAWQSADVRLQ</sequence>
<feature type="domain" description="CRIB" evidence="2">
    <location>
        <begin position="28"/>
        <end position="41"/>
    </location>
</feature>
<dbReference type="InterPro" id="IPR000095">
    <property type="entry name" value="CRIB_dom"/>
</dbReference>
<evidence type="ECO:0000313" key="3">
    <source>
        <dbReference type="EnsemblPlants" id="OMERI02G05590.1"/>
    </source>
</evidence>
<keyword evidence="4" id="KW-1185">Reference proteome</keyword>
<dbReference type="PROSITE" id="PS50108">
    <property type="entry name" value="CRIB"/>
    <property type="match status" value="1"/>
</dbReference>
<feature type="region of interest" description="Disordered" evidence="1">
    <location>
        <begin position="57"/>
        <end position="78"/>
    </location>
</feature>
<accession>A0A0E0CG09</accession>
<name>A0A0E0CG09_9ORYZ</name>
<dbReference type="PANTHER" id="PTHR47846:SF1">
    <property type="entry name" value="OS06G0681300 PROTEIN"/>
    <property type="match status" value="1"/>
</dbReference>
<reference evidence="3" key="1">
    <citation type="submission" date="2015-04" db="UniProtKB">
        <authorList>
            <consortium name="EnsemblPlants"/>
        </authorList>
    </citation>
    <scope>IDENTIFICATION</scope>
</reference>
<dbReference type="STRING" id="40149.A0A0E0CG09"/>
<dbReference type="CDD" id="cd00132">
    <property type="entry name" value="CRIB"/>
    <property type="match status" value="1"/>
</dbReference>
<organism evidence="3">
    <name type="scientific">Oryza meridionalis</name>
    <dbReference type="NCBI Taxonomy" id="40149"/>
    <lineage>
        <taxon>Eukaryota</taxon>
        <taxon>Viridiplantae</taxon>
        <taxon>Streptophyta</taxon>
        <taxon>Embryophyta</taxon>
        <taxon>Tracheophyta</taxon>
        <taxon>Spermatophyta</taxon>
        <taxon>Magnoliopsida</taxon>
        <taxon>Liliopsida</taxon>
        <taxon>Poales</taxon>
        <taxon>Poaceae</taxon>
        <taxon>BOP clade</taxon>
        <taxon>Oryzoideae</taxon>
        <taxon>Oryzeae</taxon>
        <taxon>Oryzinae</taxon>
        <taxon>Oryza</taxon>
    </lineage>
</organism>
<evidence type="ECO:0000256" key="1">
    <source>
        <dbReference type="SAM" id="MobiDB-lite"/>
    </source>
</evidence>
<evidence type="ECO:0000313" key="4">
    <source>
        <dbReference type="Proteomes" id="UP000008021"/>
    </source>
</evidence>
<reference evidence="3" key="2">
    <citation type="submission" date="2018-05" db="EMBL/GenBank/DDBJ databases">
        <title>OmerRS3 (Oryza meridionalis Reference Sequence Version 3).</title>
        <authorList>
            <person name="Zhang J."/>
            <person name="Kudrna D."/>
            <person name="Lee S."/>
            <person name="Talag J."/>
            <person name="Welchert J."/>
            <person name="Wing R.A."/>
        </authorList>
    </citation>
    <scope>NUCLEOTIDE SEQUENCE [LARGE SCALE GENOMIC DNA]</scope>
    <source>
        <strain evidence="3">cv. OR44</strain>
    </source>
</reference>
<dbReference type="AlphaFoldDB" id="A0A0E0CG09"/>
<proteinExistence type="predicted"/>